<proteinExistence type="inferred from homology"/>
<dbReference type="InterPro" id="IPR003423">
    <property type="entry name" value="OMP_efflux"/>
</dbReference>
<dbReference type="PANTHER" id="PTHR30203">
    <property type="entry name" value="OUTER MEMBRANE CATION EFFLUX PROTEIN"/>
    <property type="match status" value="1"/>
</dbReference>
<feature type="compositionally biased region" description="Polar residues" evidence="3">
    <location>
        <begin position="491"/>
        <end position="502"/>
    </location>
</feature>
<organism evidence="4 5">
    <name type="scientific">Stieleria magnilauensis</name>
    <dbReference type="NCBI Taxonomy" id="2527963"/>
    <lineage>
        <taxon>Bacteria</taxon>
        <taxon>Pseudomonadati</taxon>
        <taxon>Planctomycetota</taxon>
        <taxon>Planctomycetia</taxon>
        <taxon>Pirellulales</taxon>
        <taxon>Pirellulaceae</taxon>
        <taxon>Stieleria</taxon>
    </lineage>
</organism>
<dbReference type="Pfam" id="PF02321">
    <property type="entry name" value="OEP"/>
    <property type="match status" value="1"/>
</dbReference>
<dbReference type="SUPFAM" id="SSF56954">
    <property type="entry name" value="Outer membrane efflux proteins (OEP)"/>
    <property type="match status" value="1"/>
</dbReference>
<comment type="similarity">
    <text evidence="1">Belongs to the outer membrane factor (OMF) (TC 1.B.17) family.</text>
</comment>
<name>A0ABX5XWB8_9BACT</name>
<evidence type="ECO:0000256" key="1">
    <source>
        <dbReference type="ARBA" id="ARBA00007613"/>
    </source>
</evidence>
<feature type="coiled-coil region" evidence="2">
    <location>
        <begin position="186"/>
        <end position="223"/>
    </location>
</feature>
<evidence type="ECO:0000313" key="5">
    <source>
        <dbReference type="Proteomes" id="UP000318081"/>
    </source>
</evidence>
<keyword evidence="5" id="KW-1185">Reference proteome</keyword>
<feature type="region of interest" description="Disordered" evidence="3">
    <location>
        <begin position="487"/>
        <end position="532"/>
    </location>
</feature>
<evidence type="ECO:0000256" key="3">
    <source>
        <dbReference type="SAM" id="MobiDB-lite"/>
    </source>
</evidence>
<dbReference type="Proteomes" id="UP000318081">
    <property type="component" value="Chromosome"/>
</dbReference>
<dbReference type="Gene3D" id="1.20.1600.10">
    <property type="entry name" value="Outer membrane efflux proteins (OEP)"/>
    <property type="match status" value="1"/>
</dbReference>
<evidence type="ECO:0000256" key="2">
    <source>
        <dbReference type="SAM" id="Coils"/>
    </source>
</evidence>
<reference evidence="4 5" key="1">
    <citation type="submission" date="2019-02" db="EMBL/GenBank/DDBJ databases">
        <title>Deep-cultivation of Planctomycetes and their phenomic and genomic characterization uncovers novel biology.</title>
        <authorList>
            <person name="Wiegand S."/>
            <person name="Jogler M."/>
            <person name="Boedeker C."/>
            <person name="Pinto D."/>
            <person name="Vollmers J."/>
            <person name="Rivas-Marin E."/>
            <person name="Kohn T."/>
            <person name="Peeters S.H."/>
            <person name="Heuer A."/>
            <person name="Rast P."/>
            <person name="Oberbeckmann S."/>
            <person name="Bunk B."/>
            <person name="Jeske O."/>
            <person name="Meyerdierks A."/>
            <person name="Storesund J.E."/>
            <person name="Kallscheuer N."/>
            <person name="Luecker S."/>
            <person name="Lage O.M."/>
            <person name="Pohl T."/>
            <person name="Merkel B.J."/>
            <person name="Hornburger P."/>
            <person name="Mueller R.-W."/>
            <person name="Bruemmer F."/>
            <person name="Labrenz M."/>
            <person name="Spormann A.M."/>
            <person name="Op den Camp H."/>
            <person name="Overmann J."/>
            <person name="Amann R."/>
            <person name="Jetten M.S.M."/>
            <person name="Mascher T."/>
            <person name="Medema M.H."/>
            <person name="Devos D.P."/>
            <person name="Kaster A.-K."/>
            <person name="Ovreas L."/>
            <person name="Rohde M."/>
            <person name="Galperin M.Y."/>
            <person name="Jogler C."/>
        </authorList>
    </citation>
    <scope>NUCLEOTIDE SEQUENCE [LARGE SCALE GENOMIC DNA]</scope>
    <source>
        <strain evidence="4 5">TBK1r</strain>
    </source>
</reference>
<dbReference type="InterPro" id="IPR010131">
    <property type="entry name" value="MdtP/NodT-like"/>
</dbReference>
<sequence>MIHQRIRSSNVNSPSQWAFRLLLCLAITPGCASYERYCPVVISPSAVEHQLSSVPERVESIQPCAHHASVFAEVGGFSLADGVTPDEAAFIAVMSNPSLRTLRDDRGIARSQIIEAGILPNPQFAYSSDSPSFGNTAGARTADSESLSWDVSKLNPRASRIRSASLSADAVNLDIARQEWLIAQQARQAVYDLVALRQQIDKLQQAENVLDQNLKLVEKAEQEGNLTLVELSAATSASALLRTTVLATVQLERDQQLQLKRVLGLPADVPLDLHPGITLPIDGEPPEDYELFSLLDYRFDLQAQRRAFDAQDQAYRAAVEAQVPATVVSVARARDTGNVGTWGAGVAVDIPLFDRNQGNVALQRATRDKIYDQYVQSVFEARSDVSIAVTRLRVLEQQIDATQLSVQSQNQLVESYEKLVEEGSGNVLLYYQAFNDLAQSRVQLIQLQRDFIDAWITLENAVGDHIPMTRTEPAEAITPLEEALQLEMPSVPSSADDQTPETNKAPMDNSDASNGVSASLLSLERSSLEVPR</sequence>
<keyword evidence="2" id="KW-0175">Coiled coil</keyword>
<dbReference type="RefSeq" id="WP_419580282.1">
    <property type="nucleotide sequence ID" value="NZ_CP036432.1"/>
</dbReference>
<protein>
    <submittedName>
        <fullName evidence="4">Outer membrane efflux protein MdtP</fullName>
    </submittedName>
</protein>
<accession>A0ABX5XWB8</accession>
<feature type="compositionally biased region" description="Low complexity" evidence="3">
    <location>
        <begin position="519"/>
        <end position="532"/>
    </location>
</feature>
<gene>
    <name evidence="4" type="ORF">TBK1r_47310</name>
</gene>
<evidence type="ECO:0000313" key="4">
    <source>
        <dbReference type="EMBL" id="QDV85715.1"/>
    </source>
</evidence>
<dbReference type="EMBL" id="CP036432">
    <property type="protein sequence ID" value="QDV85715.1"/>
    <property type="molecule type" value="Genomic_DNA"/>
</dbReference>